<reference evidence="9 10" key="1">
    <citation type="submission" date="2016-10" db="EMBL/GenBank/DDBJ databases">
        <authorList>
            <person name="de Groot N.N."/>
        </authorList>
    </citation>
    <scope>NUCLEOTIDE SEQUENCE [LARGE SCALE GENOMIC DNA]</scope>
    <source>
        <strain evidence="9 10">DSM 5522</strain>
    </source>
</reference>
<keyword evidence="4 7" id="KW-0812">Transmembrane</keyword>
<dbReference type="OrthoDB" id="9808602at2"/>
<dbReference type="EMBL" id="FOJY01000002">
    <property type="protein sequence ID" value="SFA77477.1"/>
    <property type="molecule type" value="Genomic_DNA"/>
</dbReference>
<dbReference type="InterPro" id="IPR003362">
    <property type="entry name" value="Bact_transf"/>
</dbReference>
<keyword evidence="10" id="KW-1185">Reference proteome</keyword>
<feature type="domain" description="Bacterial sugar transferase" evidence="8">
    <location>
        <begin position="257"/>
        <end position="436"/>
    </location>
</feature>
<feature type="transmembrane region" description="Helical" evidence="7">
    <location>
        <begin position="12"/>
        <end position="30"/>
    </location>
</feature>
<name>A0A1I0VNA9_9FIRM</name>
<evidence type="ECO:0000256" key="3">
    <source>
        <dbReference type="ARBA" id="ARBA00022679"/>
    </source>
</evidence>
<evidence type="ECO:0000256" key="2">
    <source>
        <dbReference type="ARBA" id="ARBA00006464"/>
    </source>
</evidence>
<keyword evidence="6 7" id="KW-0472">Membrane</keyword>
<dbReference type="RefSeq" id="WP_092870089.1">
    <property type="nucleotide sequence ID" value="NZ_FOJY01000002.1"/>
</dbReference>
<feature type="transmembrane region" description="Helical" evidence="7">
    <location>
        <begin position="111"/>
        <end position="131"/>
    </location>
</feature>
<dbReference type="GO" id="GO:0016780">
    <property type="term" value="F:phosphotransferase activity, for other substituted phosphate groups"/>
    <property type="evidence" value="ECO:0007669"/>
    <property type="project" value="TreeGrafter"/>
</dbReference>
<feature type="transmembrane region" description="Helical" evidence="7">
    <location>
        <begin position="259"/>
        <end position="283"/>
    </location>
</feature>
<evidence type="ECO:0000313" key="9">
    <source>
        <dbReference type="EMBL" id="SFA77477.1"/>
    </source>
</evidence>
<evidence type="ECO:0000256" key="5">
    <source>
        <dbReference type="ARBA" id="ARBA00022989"/>
    </source>
</evidence>
<organism evidence="9 10">
    <name type="scientific">Acetitomaculum ruminis DSM 5522</name>
    <dbReference type="NCBI Taxonomy" id="1120918"/>
    <lineage>
        <taxon>Bacteria</taxon>
        <taxon>Bacillati</taxon>
        <taxon>Bacillota</taxon>
        <taxon>Clostridia</taxon>
        <taxon>Lachnospirales</taxon>
        <taxon>Lachnospiraceae</taxon>
        <taxon>Acetitomaculum</taxon>
    </lineage>
</organism>
<dbReference type="Proteomes" id="UP000198838">
    <property type="component" value="Unassembled WGS sequence"/>
</dbReference>
<accession>A0A1I0VNA9</accession>
<dbReference type="PANTHER" id="PTHR30576">
    <property type="entry name" value="COLANIC BIOSYNTHESIS UDP-GLUCOSE LIPID CARRIER TRANSFERASE"/>
    <property type="match status" value="1"/>
</dbReference>
<feature type="transmembrane region" description="Helical" evidence="7">
    <location>
        <begin position="50"/>
        <end position="68"/>
    </location>
</feature>
<evidence type="ECO:0000256" key="7">
    <source>
        <dbReference type="SAM" id="Phobius"/>
    </source>
</evidence>
<dbReference type="PANTHER" id="PTHR30576:SF20">
    <property type="entry name" value="QUINOVOSAMINEPHOSPHOTRANSFERAE-RELATED"/>
    <property type="match status" value="1"/>
</dbReference>
<evidence type="ECO:0000256" key="1">
    <source>
        <dbReference type="ARBA" id="ARBA00004141"/>
    </source>
</evidence>
<feature type="transmembrane region" description="Helical" evidence="7">
    <location>
        <begin position="80"/>
        <end position="99"/>
    </location>
</feature>
<protein>
    <submittedName>
        <fullName evidence="9">Exopolysaccharide biosynthesis polyprenyl glycosylphosphotransferase</fullName>
    </submittedName>
</protein>
<keyword evidence="3 9" id="KW-0808">Transferase</keyword>
<gene>
    <name evidence="9" type="ORF">SAMN05216249_10288</name>
</gene>
<comment type="subcellular location">
    <subcellularLocation>
        <location evidence="1">Membrane</location>
        <topology evidence="1">Multi-pass membrane protein</topology>
    </subcellularLocation>
</comment>
<evidence type="ECO:0000259" key="8">
    <source>
        <dbReference type="Pfam" id="PF02397"/>
    </source>
</evidence>
<dbReference type="Pfam" id="PF02397">
    <property type="entry name" value="Bac_transf"/>
    <property type="match status" value="1"/>
</dbReference>
<evidence type="ECO:0000313" key="10">
    <source>
        <dbReference type="Proteomes" id="UP000198838"/>
    </source>
</evidence>
<proteinExistence type="inferred from homology"/>
<dbReference type="InterPro" id="IPR017475">
    <property type="entry name" value="EPS_sugar_tfrase"/>
</dbReference>
<dbReference type="NCBIfam" id="TIGR03025">
    <property type="entry name" value="EPS_sugtrans"/>
    <property type="match status" value="1"/>
</dbReference>
<evidence type="ECO:0000256" key="4">
    <source>
        <dbReference type="ARBA" id="ARBA00022692"/>
    </source>
</evidence>
<dbReference type="STRING" id="1120918.SAMN05216249_10288"/>
<sequence>MNLSKEQYKRLIMFALSMLIIAIEIIMFAYLWEHDYRILTKTNYYRKGNWAIIAIYGVLAYTFAKVFSALKVGYLKTLDIMYSQVLAIFSTNAVTYIQMDLIGNWRFLTNVKPIIILTIAELIVALVWAIISKKIYALIYPPYEMILIYGTISPRDIIDKVRRRSDKYHIKETINIDIGIKNVLKEVDKYESVLIGDLPSHERNLFIKYCYSHSKRCYCLPKISDIMITASTKIDLFDTQFQLFRNSGLTFGQTVAKRLVDIITSIIGIIFGSPLMLIIAVFIKSYDGGPVFYKQERLTTDGKPFKILKFRSMVVDSEKNGARLASAHDDRITPVGKVIRRLHFDEIPQLFNILLGDMSLVGPRPEREVMYREYENEIPEYRFRLKMKAGLTGYAQVYGNYSTVPYDKLKLDLMYIENYSIWLDFRLILLTIKILFQKEKSEGVDDKQRTALKNKN</sequence>
<dbReference type="GO" id="GO:0016020">
    <property type="term" value="C:membrane"/>
    <property type="evidence" value="ECO:0007669"/>
    <property type="project" value="UniProtKB-SubCell"/>
</dbReference>
<dbReference type="AlphaFoldDB" id="A0A1I0VNA9"/>
<evidence type="ECO:0000256" key="6">
    <source>
        <dbReference type="ARBA" id="ARBA00023136"/>
    </source>
</evidence>
<keyword evidence="5 7" id="KW-1133">Transmembrane helix</keyword>
<comment type="similarity">
    <text evidence="2">Belongs to the bacterial sugar transferase family.</text>
</comment>